<comment type="subcellular location">
    <subcellularLocation>
        <location evidence="1">Membrane</location>
        <topology evidence="1">Multi-pass membrane protein</topology>
    </subcellularLocation>
</comment>
<evidence type="ECO:0000256" key="7">
    <source>
        <dbReference type="SAM" id="Phobius"/>
    </source>
</evidence>
<comment type="similarity">
    <text evidence="2">Belongs to the SURF4 family.</text>
</comment>
<evidence type="ECO:0000256" key="4">
    <source>
        <dbReference type="ARBA" id="ARBA00022989"/>
    </source>
</evidence>
<comment type="caution">
    <text evidence="8">The sequence shown here is derived from an EMBL/GenBank/DDBJ whole genome shotgun (WGS) entry which is preliminary data.</text>
</comment>
<gene>
    <name evidence="8" type="ORF">TrCOL_g12947</name>
</gene>
<dbReference type="GO" id="GO:0016020">
    <property type="term" value="C:membrane"/>
    <property type="evidence" value="ECO:0007669"/>
    <property type="project" value="UniProtKB-SubCell"/>
</dbReference>
<feature type="transmembrane region" description="Helical" evidence="7">
    <location>
        <begin position="126"/>
        <end position="147"/>
    </location>
</feature>
<evidence type="ECO:0000256" key="1">
    <source>
        <dbReference type="ARBA" id="ARBA00004141"/>
    </source>
</evidence>
<dbReference type="OrthoDB" id="201476at2759"/>
<evidence type="ECO:0000256" key="5">
    <source>
        <dbReference type="ARBA" id="ARBA00023136"/>
    </source>
</evidence>
<feature type="region of interest" description="Disordered" evidence="6">
    <location>
        <begin position="1"/>
        <end position="26"/>
    </location>
</feature>
<sequence length="382" mass="42409">MMSLSSSLPSSTPRYPSSDLSSDLSSDNIEEGIDDNIELQPLMTTQEGRVETANKKVGELVKRFDERVNVKKLTRKLAPYLQFIVRLMLVSSFLDDSFHTVTHLHDHALEVSSQGCFSWLGPSAPIFSTIFLLLGLLAQFLGSFCLLCLKKITFATNALITWVIVQPILYGQLSNFEFVAESLSLVGGLLLLKAHLVKGTVNSYSSEDSTNSRTKLVGRMLLPAMYVFYAGQFLHSSLIEEETSSIATYIASLSTFVFTLGVIAGIIAGSLLVGVGLKSRKIALMLAFLNIGFVFYYHPFFTYISRSDGSWKYSLSMPMPNVALPSGVKFGDFKEEEIYEIHRYYFWLGCSTSGALGLLAIYGPGELAWQKHEHILPIRNLD</sequence>
<feature type="transmembrane region" description="Helical" evidence="7">
    <location>
        <begin position="216"/>
        <end position="234"/>
    </location>
</feature>
<proteinExistence type="inferred from homology"/>
<name>A0A9W7G9F3_9STRA</name>
<keyword evidence="3 7" id="KW-0812">Transmembrane</keyword>
<evidence type="ECO:0000256" key="2">
    <source>
        <dbReference type="ARBA" id="ARBA00006945"/>
    </source>
</evidence>
<protein>
    <submittedName>
        <fullName evidence="8">Uncharacterized protein</fullName>
    </submittedName>
</protein>
<keyword evidence="4 7" id="KW-1133">Transmembrane helix</keyword>
<reference evidence="9" key="1">
    <citation type="journal article" date="2023" name="Commun. Biol.">
        <title>Genome analysis of Parmales, the sister group of diatoms, reveals the evolutionary specialization of diatoms from phago-mixotrophs to photoautotrophs.</title>
        <authorList>
            <person name="Ban H."/>
            <person name="Sato S."/>
            <person name="Yoshikawa S."/>
            <person name="Yamada K."/>
            <person name="Nakamura Y."/>
            <person name="Ichinomiya M."/>
            <person name="Sato N."/>
            <person name="Blanc-Mathieu R."/>
            <person name="Endo H."/>
            <person name="Kuwata A."/>
            <person name="Ogata H."/>
        </authorList>
    </citation>
    <scope>NUCLEOTIDE SEQUENCE [LARGE SCALE GENOMIC DNA]</scope>
</reference>
<accession>A0A9W7G9F3</accession>
<evidence type="ECO:0000313" key="9">
    <source>
        <dbReference type="Proteomes" id="UP001165065"/>
    </source>
</evidence>
<dbReference type="Pfam" id="PF02077">
    <property type="entry name" value="SURF4"/>
    <property type="match status" value="1"/>
</dbReference>
<evidence type="ECO:0000256" key="6">
    <source>
        <dbReference type="SAM" id="MobiDB-lite"/>
    </source>
</evidence>
<feature type="transmembrane region" description="Helical" evidence="7">
    <location>
        <begin position="246"/>
        <end position="275"/>
    </location>
</feature>
<organism evidence="8 9">
    <name type="scientific">Triparma columacea</name>
    <dbReference type="NCBI Taxonomy" id="722753"/>
    <lineage>
        <taxon>Eukaryota</taxon>
        <taxon>Sar</taxon>
        <taxon>Stramenopiles</taxon>
        <taxon>Ochrophyta</taxon>
        <taxon>Bolidophyceae</taxon>
        <taxon>Parmales</taxon>
        <taxon>Triparmaceae</taxon>
        <taxon>Triparma</taxon>
    </lineage>
</organism>
<keyword evidence="9" id="KW-1185">Reference proteome</keyword>
<dbReference type="AlphaFoldDB" id="A0A9W7G9F3"/>
<dbReference type="Proteomes" id="UP001165065">
    <property type="component" value="Unassembled WGS sequence"/>
</dbReference>
<keyword evidence="5 7" id="KW-0472">Membrane</keyword>
<feature type="transmembrane region" description="Helical" evidence="7">
    <location>
        <begin position="344"/>
        <end position="362"/>
    </location>
</feature>
<evidence type="ECO:0000313" key="8">
    <source>
        <dbReference type="EMBL" id="GMI40385.1"/>
    </source>
</evidence>
<dbReference type="EMBL" id="BRYA01000126">
    <property type="protein sequence ID" value="GMI40385.1"/>
    <property type="molecule type" value="Genomic_DNA"/>
</dbReference>
<dbReference type="InterPro" id="IPR002995">
    <property type="entry name" value="Surf4"/>
</dbReference>
<feature type="transmembrane region" description="Helical" evidence="7">
    <location>
        <begin position="282"/>
        <end position="304"/>
    </location>
</feature>
<evidence type="ECO:0000256" key="3">
    <source>
        <dbReference type="ARBA" id="ARBA00022692"/>
    </source>
</evidence>